<dbReference type="AlphaFoldDB" id="A0A136JB21"/>
<feature type="region of interest" description="Disordered" evidence="1">
    <location>
        <begin position="302"/>
        <end position="324"/>
    </location>
</feature>
<organism evidence="2 3">
    <name type="scientific">Microdochium bolleyi</name>
    <dbReference type="NCBI Taxonomy" id="196109"/>
    <lineage>
        <taxon>Eukaryota</taxon>
        <taxon>Fungi</taxon>
        <taxon>Dikarya</taxon>
        <taxon>Ascomycota</taxon>
        <taxon>Pezizomycotina</taxon>
        <taxon>Sordariomycetes</taxon>
        <taxon>Xylariomycetidae</taxon>
        <taxon>Xylariales</taxon>
        <taxon>Microdochiaceae</taxon>
        <taxon>Microdochium</taxon>
    </lineage>
</organism>
<reference evidence="3" key="1">
    <citation type="submission" date="2016-02" db="EMBL/GenBank/DDBJ databases">
        <title>Draft genome sequence of Microdochium bolleyi, a fungal endophyte of beachgrass.</title>
        <authorList>
            <consortium name="DOE Joint Genome Institute"/>
            <person name="David A.S."/>
            <person name="May G."/>
            <person name="Haridas S."/>
            <person name="Lim J."/>
            <person name="Wang M."/>
            <person name="Labutti K."/>
            <person name="Lipzen A."/>
            <person name="Barry K."/>
            <person name="Grigoriev I.V."/>
        </authorList>
    </citation>
    <scope>NUCLEOTIDE SEQUENCE [LARGE SCALE GENOMIC DNA]</scope>
    <source>
        <strain evidence="3">J235TASD1</strain>
    </source>
</reference>
<dbReference type="InParanoid" id="A0A136JB21"/>
<keyword evidence="3" id="KW-1185">Reference proteome</keyword>
<evidence type="ECO:0000256" key="1">
    <source>
        <dbReference type="SAM" id="MobiDB-lite"/>
    </source>
</evidence>
<sequence>MSGLEPLAGLSLACNIFQIVGTGREIIRVARQVYQDGVLDPALADRAEELKALSDRTRDVLSPAAVAAAPAVPSVPASAAPLVATVTKAKARDKQLADLAEKCQGAARDLQREVNLLNCPPARAQLAATLKTTVKMTWRKRRLNRLDQRLAEAEQTLQTGLMTAIFESSARAETDSSRLRDNIRTFISDYQTNKQKAIDDIKKHVSDQAELSNITITSHVDRIAARLDQSADKWSDTVLQSAASREDEAKLAASRDRLLRCFKFNDLNECRNQVRDSHPETFTWVLKDDADDESETLLDQRKARIGQNGSHEVSSNQPEDSTIS</sequence>
<dbReference type="OrthoDB" id="5086500at2759"/>
<name>A0A136JB21_9PEZI</name>
<proteinExistence type="predicted"/>
<accession>A0A136JB21</accession>
<evidence type="ECO:0000313" key="3">
    <source>
        <dbReference type="Proteomes" id="UP000070501"/>
    </source>
</evidence>
<protein>
    <submittedName>
        <fullName evidence="2">Uncharacterized protein</fullName>
    </submittedName>
</protein>
<dbReference type="EMBL" id="KQ964247">
    <property type="protein sequence ID" value="KXJ94371.1"/>
    <property type="molecule type" value="Genomic_DNA"/>
</dbReference>
<evidence type="ECO:0000313" key="2">
    <source>
        <dbReference type="EMBL" id="KXJ94371.1"/>
    </source>
</evidence>
<dbReference type="Proteomes" id="UP000070501">
    <property type="component" value="Unassembled WGS sequence"/>
</dbReference>
<gene>
    <name evidence="2" type="ORF">Micbo1qcDRAFT_220937</name>
</gene>
<feature type="compositionally biased region" description="Polar residues" evidence="1">
    <location>
        <begin position="307"/>
        <end position="324"/>
    </location>
</feature>
<dbReference type="STRING" id="196109.A0A136JB21"/>